<dbReference type="EMBL" id="JAEKJA010000015">
    <property type="protein sequence ID" value="MBJ3777347.1"/>
    <property type="molecule type" value="Genomic_DNA"/>
</dbReference>
<feature type="domain" description="ABC transmembrane type-1" evidence="11">
    <location>
        <begin position="25"/>
        <end position="323"/>
    </location>
</feature>
<dbReference type="GO" id="GO:0140359">
    <property type="term" value="F:ABC-type transporter activity"/>
    <property type="evidence" value="ECO:0007669"/>
    <property type="project" value="InterPro"/>
</dbReference>
<comment type="subcellular location">
    <subcellularLocation>
        <location evidence="1">Cell membrane</location>
        <topology evidence="1">Multi-pass membrane protein</topology>
    </subcellularLocation>
</comment>
<dbReference type="PANTHER" id="PTHR11384:SF59">
    <property type="entry name" value="LYSOSOMAL COBALAMIN TRANSPORTER ABCD4"/>
    <property type="match status" value="1"/>
</dbReference>
<keyword evidence="6 9" id="KW-1133">Transmembrane helix</keyword>
<comment type="caution">
    <text evidence="12">The sequence shown here is derived from an EMBL/GenBank/DDBJ whole genome shotgun (WGS) entry which is preliminary data.</text>
</comment>
<keyword evidence="4" id="KW-0547">Nucleotide-binding</keyword>
<dbReference type="GO" id="GO:0005886">
    <property type="term" value="C:plasma membrane"/>
    <property type="evidence" value="ECO:0007669"/>
    <property type="project" value="UniProtKB-SubCell"/>
</dbReference>
<dbReference type="InterPro" id="IPR003439">
    <property type="entry name" value="ABC_transporter-like_ATP-bd"/>
</dbReference>
<feature type="compositionally biased region" description="Pro residues" evidence="8">
    <location>
        <begin position="586"/>
        <end position="595"/>
    </location>
</feature>
<reference evidence="12" key="1">
    <citation type="submission" date="2020-12" db="EMBL/GenBank/DDBJ databases">
        <title>Bacterial taxonomy.</title>
        <authorList>
            <person name="Pan X."/>
        </authorList>
    </citation>
    <scope>NUCLEOTIDE SEQUENCE</scope>
    <source>
        <strain evidence="12">B2012</strain>
    </source>
</reference>
<feature type="transmembrane region" description="Helical" evidence="9">
    <location>
        <begin position="136"/>
        <end position="159"/>
    </location>
</feature>
<dbReference type="Pfam" id="PF06472">
    <property type="entry name" value="ABC_membrane_2"/>
    <property type="match status" value="1"/>
</dbReference>
<accession>A0A934INX7</accession>
<dbReference type="InterPro" id="IPR036640">
    <property type="entry name" value="ABC1_TM_sf"/>
</dbReference>
<evidence type="ECO:0000256" key="7">
    <source>
        <dbReference type="ARBA" id="ARBA00023136"/>
    </source>
</evidence>
<dbReference type="RefSeq" id="WP_198883255.1">
    <property type="nucleotide sequence ID" value="NZ_JAEKJA010000015.1"/>
</dbReference>
<proteinExistence type="predicted"/>
<dbReference type="Pfam" id="PF00005">
    <property type="entry name" value="ABC_tran"/>
    <property type="match status" value="1"/>
</dbReference>
<organism evidence="12 13">
    <name type="scientific">Acuticoccus mangrovi</name>
    <dbReference type="NCBI Taxonomy" id="2796142"/>
    <lineage>
        <taxon>Bacteria</taxon>
        <taxon>Pseudomonadati</taxon>
        <taxon>Pseudomonadota</taxon>
        <taxon>Alphaproteobacteria</taxon>
        <taxon>Hyphomicrobiales</taxon>
        <taxon>Amorphaceae</taxon>
        <taxon>Acuticoccus</taxon>
    </lineage>
</organism>
<keyword evidence="5 12" id="KW-0067">ATP-binding</keyword>
<dbReference type="Gene3D" id="3.40.50.300">
    <property type="entry name" value="P-loop containing nucleotide triphosphate hydrolases"/>
    <property type="match status" value="1"/>
</dbReference>
<dbReference type="AlphaFoldDB" id="A0A934INX7"/>
<dbReference type="Proteomes" id="UP000609531">
    <property type="component" value="Unassembled WGS sequence"/>
</dbReference>
<dbReference type="PROSITE" id="PS50893">
    <property type="entry name" value="ABC_TRANSPORTER_2"/>
    <property type="match status" value="1"/>
</dbReference>
<dbReference type="PROSITE" id="PS50929">
    <property type="entry name" value="ABC_TM1F"/>
    <property type="match status" value="1"/>
</dbReference>
<name>A0A934INX7_9HYPH</name>
<evidence type="ECO:0000256" key="3">
    <source>
        <dbReference type="ARBA" id="ARBA00022692"/>
    </source>
</evidence>
<evidence type="ECO:0000313" key="13">
    <source>
        <dbReference type="Proteomes" id="UP000609531"/>
    </source>
</evidence>
<evidence type="ECO:0000256" key="8">
    <source>
        <dbReference type="SAM" id="MobiDB-lite"/>
    </source>
</evidence>
<feature type="region of interest" description="Disordered" evidence="8">
    <location>
        <begin position="565"/>
        <end position="626"/>
    </location>
</feature>
<feature type="compositionally biased region" description="Low complexity" evidence="8">
    <location>
        <begin position="569"/>
        <end position="585"/>
    </location>
</feature>
<protein>
    <submittedName>
        <fullName evidence="12">ABC transporter ATP-binding protein/permease</fullName>
    </submittedName>
</protein>
<dbReference type="InterPro" id="IPR027417">
    <property type="entry name" value="P-loop_NTPase"/>
</dbReference>
<keyword evidence="7 9" id="KW-0472">Membrane</keyword>
<dbReference type="SUPFAM" id="SSF52540">
    <property type="entry name" value="P-loop containing nucleoside triphosphate hydrolases"/>
    <property type="match status" value="1"/>
</dbReference>
<evidence type="ECO:0000256" key="9">
    <source>
        <dbReference type="SAM" id="Phobius"/>
    </source>
</evidence>
<dbReference type="SMART" id="SM00382">
    <property type="entry name" value="AAA"/>
    <property type="match status" value="1"/>
</dbReference>
<keyword evidence="2" id="KW-0813">Transport</keyword>
<evidence type="ECO:0000256" key="2">
    <source>
        <dbReference type="ARBA" id="ARBA00022448"/>
    </source>
</evidence>
<evidence type="ECO:0000259" key="11">
    <source>
        <dbReference type="PROSITE" id="PS50929"/>
    </source>
</evidence>
<feature type="transmembrane region" description="Helical" evidence="9">
    <location>
        <begin position="56"/>
        <end position="83"/>
    </location>
</feature>
<evidence type="ECO:0000256" key="4">
    <source>
        <dbReference type="ARBA" id="ARBA00022741"/>
    </source>
</evidence>
<sequence>MTLARLPNVLAARLGLSPLWLISGAILLVIIANTVAQVRLNTWNGDFYGAIEKRDFATFLNQLVVFLILAAALLVFVVSQTWLTEIAKVRLREKLTGELLDRWLQPRRPFEMSLAGEIGANPDQRLQEDVRHLAELFVGLAVGLLQSTLLLFTFIGVLWTLSTPMPLHVFGTTIVVHGLMLWGTLLFSIAGSVLTWWVGAPLVRLHQRRYAQEAQFRFTIVRAAEAAQEIAFHRGESRERRTIGGAFAQTVDVMIALAGATARVTWVTSGYGWLAIVAPAVVAAPAYFSGALTFGELMMVVQAFYQVQQSLRWFVDNYGTIADWRATRHRVDEFRDALDAVEKLGADAERITVRPHPEGKLAFERLRIKLPQGAAKFDDESVTIAPGERVLILGDAGVGKSMLFRAMAGLWPWGSGTIYLPPEDEVAFLSQRPYLPLGDLRAALSYPDDPDRWSDDTYREMLARVHLDTYAGDLRVAKRWDREMTVEEQQRLSFARLLLQRPRWVFLDEAASACAEDHRATIITVLQEELRGVAVVGLSREPQTNGLFQRRITLRRCEAPRLRLKLPSGGATATGTDADTAADGAPVPPLPATKPPRPRTEDVEPGTTTAVRVAGTKPSASEPREG</sequence>
<keyword evidence="13" id="KW-1185">Reference proteome</keyword>
<feature type="transmembrane region" description="Helical" evidence="9">
    <location>
        <begin position="12"/>
        <end position="36"/>
    </location>
</feature>
<keyword evidence="3 9" id="KW-0812">Transmembrane</keyword>
<dbReference type="Gene3D" id="1.20.1560.10">
    <property type="entry name" value="ABC transporter type 1, transmembrane domain"/>
    <property type="match status" value="1"/>
</dbReference>
<evidence type="ECO:0000256" key="5">
    <source>
        <dbReference type="ARBA" id="ARBA00022840"/>
    </source>
</evidence>
<dbReference type="InterPro" id="IPR011527">
    <property type="entry name" value="ABC1_TM_dom"/>
</dbReference>
<feature type="transmembrane region" description="Helical" evidence="9">
    <location>
        <begin position="179"/>
        <end position="199"/>
    </location>
</feature>
<evidence type="ECO:0000313" key="12">
    <source>
        <dbReference type="EMBL" id="MBJ3777347.1"/>
    </source>
</evidence>
<dbReference type="GO" id="GO:0016887">
    <property type="term" value="F:ATP hydrolysis activity"/>
    <property type="evidence" value="ECO:0007669"/>
    <property type="project" value="InterPro"/>
</dbReference>
<evidence type="ECO:0000259" key="10">
    <source>
        <dbReference type="PROSITE" id="PS50893"/>
    </source>
</evidence>
<evidence type="ECO:0000256" key="6">
    <source>
        <dbReference type="ARBA" id="ARBA00022989"/>
    </source>
</evidence>
<feature type="domain" description="ABC transporter" evidence="10">
    <location>
        <begin position="361"/>
        <end position="593"/>
    </location>
</feature>
<dbReference type="PANTHER" id="PTHR11384">
    <property type="entry name" value="ATP-BINDING CASSETTE, SUB-FAMILY D MEMBER"/>
    <property type="match status" value="1"/>
</dbReference>
<evidence type="ECO:0000256" key="1">
    <source>
        <dbReference type="ARBA" id="ARBA00004651"/>
    </source>
</evidence>
<feature type="transmembrane region" description="Helical" evidence="9">
    <location>
        <begin position="272"/>
        <end position="294"/>
    </location>
</feature>
<gene>
    <name evidence="12" type="ORF">JCR33_16685</name>
</gene>
<dbReference type="GO" id="GO:0005524">
    <property type="term" value="F:ATP binding"/>
    <property type="evidence" value="ECO:0007669"/>
    <property type="project" value="UniProtKB-KW"/>
</dbReference>
<dbReference type="InterPro" id="IPR050835">
    <property type="entry name" value="ABC_transporter_sub-D"/>
</dbReference>
<dbReference type="InterPro" id="IPR003593">
    <property type="entry name" value="AAA+_ATPase"/>
</dbReference>
<dbReference type="SUPFAM" id="SSF90123">
    <property type="entry name" value="ABC transporter transmembrane region"/>
    <property type="match status" value="1"/>
</dbReference>